<evidence type="ECO:0000256" key="5">
    <source>
        <dbReference type="ARBA" id="ARBA00022490"/>
    </source>
</evidence>
<dbReference type="GO" id="GO:0005576">
    <property type="term" value="C:extracellular region"/>
    <property type="evidence" value="ECO:0007669"/>
    <property type="project" value="GOC"/>
</dbReference>
<reference evidence="13" key="1">
    <citation type="submission" date="2025-08" db="UniProtKB">
        <authorList>
            <consortium name="Ensembl"/>
        </authorList>
    </citation>
    <scope>IDENTIFICATION</scope>
</reference>
<accession>A0A3B3TEJ5</accession>
<comment type="similarity">
    <text evidence="10">Belongs to the DNAAF19/PR46b family.</text>
</comment>
<dbReference type="GO" id="GO:0007368">
    <property type="term" value="P:determination of left/right symmetry"/>
    <property type="evidence" value="ECO:0007669"/>
    <property type="project" value="TreeGrafter"/>
</dbReference>
<dbReference type="PANTHER" id="PTHR28572">
    <property type="entry name" value="COILED-COIL DOMAIN-CONTAINING PROTEIN 103"/>
    <property type="match status" value="1"/>
</dbReference>
<dbReference type="Ensembl" id="ENSPKIT00000021864.1">
    <property type="protein sequence ID" value="ENSPKIP00000040838.1"/>
    <property type="gene ID" value="ENSPKIG00000017637.1"/>
</dbReference>
<evidence type="ECO:0000256" key="3">
    <source>
        <dbReference type="ARBA" id="ARBA00004496"/>
    </source>
</evidence>
<keyword evidence="14" id="KW-1185">Reference proteome</keyword>
<dbReference type="GO" id="GO:0036157">
    <property type="term" value="C:outer dynein arm"/>
    <property type="evidence" value="ECO:0007669"/>
    <property type="project" value="InterPro"/>
</dbReference>
<dbReference type="InterPro" id="IPR042422">
    <property type="entry name" value="CC103"/>
</dbReference>
<evidence type="ECO:0000259" key="12">
    <source>
        <dbReference type="Pfam" id="PF15867"/>
    </source>
</evidence>
<reference evidence="13" key="2">
    <citation type="submission" date="2025-09" db="UniProtKB">
        <authorList>
            <consortium name="Ensembl"/>
        </authorList>
    </citation>
    <scope>IDENTIFICATION</scope>
</reference>
<keyword evidence="5" id="KW-0963">Cytoplasm</keyword>
<feature type="domain" description="RNA-polymerase II-associated protein 3-like C-terminal" evidence="11">
    <location>
        <begin position="100"/>
        <end position="190"/>
    </location>
</feature>
<dbReference type="PANTHER" id="PTHR28572:SF1">
    <property type="entry name" value="COILED-COIL DOMAIN-CONTAINING PROTEIN 103"/>
    <property type="match status" value="1"/>
</dbReference>
<proteinExistence type="inferred from homology"/>
<protein>
    <submittedName>
        <fullName evidence="13">Family with sequence similarity 187 member A</fullName>
    </submittedName>
</protein>
<evidence type="ECO:0000256" key="1">
    <source>
        <dbReference type="ARBA" id="ARBA00004048"/>
    </source>
</evidence>
<keyword evidence="9" id="KW-0966">Cell projection</keyword>
<evidence type="ECO:0000256" key="2">
    <source>
        <dbReference type="ARBA" id="ARBA00004230"/>
    </source>
</evidence>
<dbReference type="AlphaFoldDB" id="A0A3B3TEJ5"/>
<dbReference type="Pfam" id="PF15867">
    <property type="entry name" value="Dynein_attach_N"/>
    <property type="match status" value="1"/>
</dbReference>
<sequence>ISRNSQVINFASVESALNAALESDERYQRENNAKFRAVHQRVASYEEFRDIVLASHLKPLEKSDVTEAPRKQPWNSVFSATKQKDTVGCEVTEVSQAAFQPRTASEFQRGWRRLGGKVKDKYHCIISLGGPKLREIFNIEIASGLLGEFLIIMAECMQPGDEADVLAILQGLSQTCRFSLNVSFLDQAERDGCSQLFARLLDVTDKQAQIGHTGVGHDGALEHTTETREKEKYYKDFQTWNCLLRIPCGASQIPAG</sequence>
<evidence type="ECO:0000256" key="9">
    <source>
        <dbReference type="ARBA" id="ARBA00023273"/>
    </source>
</evidence>
<name>A0A3B3TEJ5_9TELE</name>
<dbReference type="Pfam" id="PF13877">
    <property type="entry name" value="RPAP3_C"/>
    <property type="match status" value="1"/>
</dbReference>
<feature type="domain" description="Dynein attachment factor N-terminal" evidence="12">
    <location>
        <begin position="8"/>
        <end position="75"/>
    </location>
</feature>
<dbReference type="GO" id="GO:0003351">
    <property type="term" value="P:epithelial cilium movement involved in extracellular fluid movement"/>
    <property type="evidence" value="ECO:0007669"/>
    <property type="project" value="TreeGrafter"/>
</dbReference>
<dbReference type="Proteomes" id="UP000261540">
    <property type="component" value="Unplaced"/>
</dbReference>
<dbReference type="GeneTree" id="ENSGT00530000063991"/>
<evidence type="ECO:0000256" key="8">
    <source>
        <dbReference type="ARBA" id="ARBA00023069"/>
    </source>
</evidence>
<dbReference type="InterPro" id="IPR031733">
    <property type="entry name" value="Dynein_attach_N"/>
</dbReference>
<evidence type="ECO:0000259" key="11">
    <source>
        <dbReference type="Pfam" id="PF13877"/>
    </source>
</evidence>
<keyword evidence="6" id="KW-0970">Cilium biogenesis/degradation</keyword>
<organism evidence="13 14">
    <name type="scientific">Paramormyrops kingsleyae</name>
    <dbReference type="NCBI Taxonomy" id="1676925"/>
    <lineage>
        <taxon>Eukaryota</taxon>
        <taxon>Metazoa</taxon>
        <taxon>Chordata</taxon>
        <taxon>Craniata</taxon>
        <taxon>Vertebrata</taxon>
        <taxon>Euteleostomi</taxon>
        <taxon>Actinopterygii</taxon>
        <taxon>Neopterygii</taxon>
        <taxon>Teleostei</taxon>
        <taxon>Osteoglossocephala</taxon>
        <taxon>Osteoglossomorpha</taxon>
        <taxon>Osteoglossiformes</taxon>
        <taxon>Mormyridae</taxon>
        <taxon>Paramormyrops</taxon>
    </lineage>
</organism>
<evidence type="ECO:0000256" key="10">
    <source>
        <dbReference type="ARBA" id="ARBA00049986"/>
    </source>
</evidence>
<keyword evidence="7" id="KW-0282">Flagellum</keyword>
<evidence type="ECO:0000256" key="7">
    <source>
        <dbReference type="ARBA" id="ARBA00022846"/>
    </source>
</evidence>
<evidence type="ECO:0000256" key="4">
    <source>
        <dbReference type="ARBA" id="ARBA00011738"/>
    </source>
</evidence>
<evidence type="ECO:0000313" key="14">
    <source>
        <dbReference type="Proteomes" id="UP000261540"/>
    </source>
</evidence>
<evidence type="ECO:0000313" key="13">
    <source>
        <dbReference type="Ensembl" id="ENSPKIP00000040838.1"/>
    </source>
</evidence>
<evidence type="ECO:0000256" key="6">
    <source>
        <dbReference type="ARBA" id="ARBA00022794"/>
    </source>
</evidence>
<comment type="function">
    <text evidence="1">Dynein-attachment factor required for cilia motility.</text>
</comment>
<comment type="subunit">
    <text evidence="4">Homodimer.</text>
</comment>
<dbReference type="InterPro" id="IPR025986">
    <property type="entry name" value="RPAP3-like_C"/>
</dbReference>
<dbReference type="GO" id="GO:0031514">
    <property type="term" value="C:motile cilium"/>
    <property type="evidence" value="ECO:0007669"/>
    <property type="project" value="UniProtKB-SubCell"/>
</dbReference>
<keyword evidence="8" id="KW-0969">Cilium</keyword>
<dbReference type="GO" id="GO:0036159">
    <property type="term" value="P:inner dynein arm assembly"/>
    <property type="evidence" value="ECO:0007669"/>
    <property type="project" value="TreeGrafter"/>
</dbReference>
<comment type="subcellular location">
    <subcellularLocation>
        <location evidence="2">Cell projection</location>
        <location evidence="2">Cilium</location>
        <location evidence="2">Flagellum</location>
    </subcellularLocation>
    <subcellularLocation>
        <location evidence="3">Cytoplasm</location>
    </subcellularLocation>
</comment>